<dbReference type="AlphaFoldDB" id="A0A2W4W4V7"/>
<dbReference type="Pfam" id="PF07751">
    <property type="entry name" value="Abi_2"/>
    <property type="match status" value="1"/>
</dbReference>
<dbReference type="InterPro" id="IPR011664">
    <property type="entry name" value="Abi_system_AbiD/AbiF-like"/>
</dbReference>
<name>A0A2W4W4V7_9CYAN</name>
<dbReference type="EMBL" id="QBML01000018">
    <property type="protein sequence ID" value="PZO39380.1"/>
    <property type="molecule type" value="Genomic_DNA"/>
</dbReference>
<organism evidence="1 2">
    <name type="scientific">Pseudanabaena frigida</name>
    <dbReference type="NCBI Taxonomy" id="945775"/>
    <lineage>
        <taxon>Bacteria</taxon>
        <taxon>Bacillati</taxon>
        <taxon>Cyanobacteriota</taxon>
        <taxon>Cyanophyceae</taxon>
        <taxon>Pseudanabaenales</taxon>
        <taxon>Pseudanabaenaceae</taxon>
        <taxon>Pseudanabaena</taxon>
    </lineage>
</organism>
<reference evidence="1 2" key="2">
    <citation type="submission" date="2018-06" db="EMBL/GenBank/DDBJ databases">
        <title>Metagenomic assembly of (sub)arctic Cyanobacteria and their associated microbiome from non-axenic cultures.</title>
        <authorList>
            <person name="Baurain D."/>
        </authorList>
    </citation>
    <scope>NUCLEOTIDE SEQUENCE [LARGE SCALE GENOMIC DNA]</scope>
    <source>
        <strain evidence="1">ULC066bin1</strain>
    </source>
</reference>
<evidence type="ECO:0000313" key="1">
    <source>
        <dbReference type="EMBL" id="PZO39380.1"/>
    </source>
</evidence>
<evidence type="ECO:0008006" key="3">
    <source>
        <dbReference type="Google" id="ProtNLM"/>
    </source>
</evidence>
<protein>
    <recommendedName>
        <fullName evidence="3">Abi-like protein</fullName>
    </recommendedName>
</protein>
<gene>
    <name evidence="1" type="ORF">DCF19_14030</name>
</gene>
<dbReference type="Proteomes" id="UP000249467">
    <property type="component" value="Unassembled WGS sequence"/>
</dbReference>
<proteinExistence type="predicted"/>
<comment type="caution">
    <text evidence="1">The sequence shown here is derived from an EMBL/GenBank/DDBJ whole genome shotgun (WGS) entry which is preliminary data.</text>
</comment>
<evidence type="ECO:0000313" key="2">
    <source>
        <dbReference type="Proteomes" id="UP000249467"/>
    </source>
</evidence>
<reference evidence="1 2" key="1">
    <citation type="submission" date="2018-04" db="EMBL/GenBank/DDBJ databases">
        <authorList>
            <person name="Go L.Y."/>
            <person name="Mitchell J.A."/>
        </authorList>
    </citation>
    <scope>NUCLEOTIDE SEQUENCE [LARGE SCALE GENOMIC DNA]</scope>
    <source>
        <strain evidence="1">ULC066bin1</strain>
    </source>
</reference>
<sequence>MPRELSDTDLQEIQKHFISYHFNPYLSAANSFKDALHIYEINIQLCEAMYPCLHTIEITLRNSIHRVLKNKYGQDWFSCEALQLTEHEREEIDQAIKKLQRLGYIEVSNRIVSEMTFGFWKSLIQKKFYEDSIWKPCCKGIFVAAKPRELNLKVIRGKIQRILNLRNKVFHHDCVWNDYEICDIYEDIYQFIFWLNPKVFTWTKNFDRFTEVYSKSSRLIDGLCKKK</sequence>
<accession>A0A2W4W4V7</accession>